<dbReference type="EMBL" id="GDKF01009004">
    <property type="protein sequence ID" value="JAT69618.1"/>
    <property type="molecule type" value="Transcribed_RNA"/>
</dbReference>
<dbReference type="InterPro" id="IPR038765">
    <property type="entry name" value="Papain-like_cys_pep_sf"/>
</dbReference>
<dbReference type="SUPFAM" id="SSF54001">
    <property type="entry name" value="Cysteine proteinases"/>
    <property type="match status" value="1"/>
</dbReference>
<comment type="similarity">
    <text evidence="2">Belongs to the peptidase C19 family.</text>
</comment>
<dbReference type="EMBL" id="GDKF01005838">
    <property type="protein sequence ID" value="JAT72784.1"/>
    <property type="molecule type" value="Transcribed_RNA"/>
</dbReference>
<feature type="region of interest" description="Disordered" evidence="8">
    <location>
        <begin position="528"/>
        <end position="547"/>
    </location>
</feature>
<dbReference type="InterPro" id="IPR018200">
    <property type="entry name" value="USP_CS"/>
</dbReference>
<evidence type="ECO:0000256" key="5">
    <source>
        <dbReference type="ARBA" id="ARBA00022786"/>
    </source>
</evidence>
<keyword evidence="7" id="KW-0788">Thiol protease</keyword>
<dbReference type="PROSITE" id="PS50235">
    <property type="entry name" value="USP_3"/>
    <property type="match status" value="1"/>
</dbReference>
<feature type="compositionally biased region" description="Basic and acidic residues" evidence="8">
    <location>
        <begin position="530"/>
        <end position="542"/>
    </location>
</feature>
<organism evidence="11">
    <name type="scientific">Auxenochlorella protothecoides</name>
    <name type="common">Green microalga</name>
    <name type="synonym">Chlorella protothecoides</name>
    <dbReference type="NCBI Taxonomy" id="3075"/>
    <lineage>
        <taxon>Eukaryota</taxon>
        <taxon>Viridiplantae</taxon>
        <taxon>Chlorophyta</taxon>
        <taxon>core chlorophytes</taxon>
        <taxon>Trebouxiophyceae</taxon>
        <taxon>Chlorellales</taxon>
        <taxon>Chlorellaceae</taxon>
        <taxon>Auxenochlorella</taxon>
    </lineage>
</organism>
<evidence type="ECO:0000256" key="8">
    <source>
        <dbReference type="SAM" id="MobiDB-lite"/>
    </source>
</evidence>
<dbReference type="Pfam" id="PF00443">
    <property type="entry name" value="UCH"/>
    <property type="match status" value="1"/>
</dbReference>
<sequence>MARKAKPGAGAKKRASGTHLPVEELVALQQSLDSGGPLDLSLVLRFLGVSLGSPDSSPGGKAATTSLKRLIPDPGKHRQKGLWAKDAVALAHLGPDPAEMQRGDLAVPVGLVNLGSTCYANAVLQTLYAIPPFRQALYAARPPLSQDPVVAQLRELFACMEWGRRDPLDPGPLVAALQLDHAVQQDGQEFMKLFLGLLEARFQAQNPLDALLRHLFRGESGYETRCCRCGRASASSGRREGYYELAVPVSGFQTLPESLTSLLAPETLSGSNSLACEYCGTKTEAERQLRLASTPPLLCISLQRFVFDYRKMDRVKINEALACPLTLDFASILSPDQGAAGGECPRYTLAALMLHKGSAARAGHYVAHVNHSMFSSQYPAGSSAWWRFDDTAVSALASGPRASSDHGSALALQAANAKLPPEVAAGSIASCTAYQLLYRREDAVLPSVALSEAAEAWIDSRKAEAAAEGEASLKTYVQAKTDLLQRRGERQAAIQRLLKAADPVPESDAGCFVNVAWLRRFCDAEPGSEAAERDGEERREGDASSATNSLLCGHGSLDPEHVASGARLVSSEAFGLLCDLAGPCRRLGPADICRVCLGARLQGIAAQADAATQREWWVQQASDALARADGEGAEASGRGEEDASSVYVSRAWLSGYVTKRGRFSLHVRLSTGGGLGTEPFSGVLCPHGLLLPERQTGSRRSRRVAVPEPLWARLADDWMRAWKERETPGEGEDGSPPALPPPPACFTPECQQCLAESKSLAAASRVASQQRQPARSVLACLTEHPPPLREVAVGEALALVPAAFMHAWRAWVKGKESEPPSLAEAMEACLEETCLEEAAGLPETSNARPQEADLVTEIGSAERGLAVEPPKVVVRRGKFFVPAPAKGTVGDPGFELLSLENWQQLANFHDLPEHLSRGFNVTLQRGLSEATHVNNAETLAEASPVGQSEGVEWVANPPVSQAAVQRRRERHEAALLSYEAAEISARLVPAEEGPRSDDDIDAAAVRASKRTRRDRVVLTLASTTTLQVLRGHVYQALGVHPGNAQFYLGSRRLQGFPDETLASMRIFPGSCLKVVDTGEHAADDLTSLIPASAHTSKKEEGAGFGGTVLASS</sequence>
<accession>A0A1D2A0S1</accession>
<dbReference type="PROSITE" id="PS00973">
    <property type="entry name" value="USP_2"/>
    <property type="match status" value="1"/>
</dbReference>
<dbReference type="InterPro" id="IPR028889">
    <property type="entry name" value="USP"/>
</dbReference>
<dbReference type="GO" id="GO:0005829">
    <property type="term" value="C:cytosol"/>
    <property type="evidence" value="ECO:0007669"/>
    <property type="project" value="TreeGrafter"/>
</dbReference>
<dbReference type="GO" id="GO:0004843">
    <property type="term" value="F:cysteine-type deubiquitinase activity"/>
    <property type="evidence" value="ECO:0007669"/>
    <property type="project" value="UniProtKB-EC"/>
</dbReference>
<protein>
    <recommendedName>
        <fullName evidence="3">ubiquitinyl hydrolase 1</fullName>
        <ecNumber evidence="3">3.4.19.12</ecNumber>
    </recommendedName>
</protein>
<evidence type="ECO:0000256" key="2">
    <source>
        <dbReference type="ARBA" id="ARBA00009085"/>
    </source>
</evidence>
<dbReference type="InterPro" id="IPR001394">
    <property type="entry name" value="Peptidase_C19_UCH"/>
</dbReference>
<dbReference type="GO" id="GO:0005634">
    <property type="term" value="C:nucleus"/>
    <property type="evidence" value="ECO:0007669"/>
    <property type="project" value="TreeGrafter"/>
</dbReference>
<keyword evidence="5" id="KW-0833">Ubl conjugation pathway</keyword>
<dbReference type="PANTHER" id="PTHR24006">
    <property type="entry name" value="UBIQUITIN CARBOXYL-TERMINAL HYDROLASE"/>
    <property type="match status" value="1"/>
</dbReference>
<dbReference type="GO" id="GO:0016579">
    <property type="term" value="P:protein deubiquitination"/>
    <property type="evidence" value="ECO:0007669"/>
    <property type="project" value="InterPro"/>
</dbReference>
<name>A0A1D2A0S1_AUXPR</name>
<dbReference type="PANTHER" id="PTHR24006:SF758">
    <property type="entry name" value="UBIQUITIN CARBOXYL-TERMINAL HYDROLASE 36"/>
    <property type="match status" value="1"/>
</dbReference>
<comment type="catalytic activity">
    <reaction evidence="1">
        <text>Thiol-dependent hydrolysis of ester, thioester, amide, peptide and isopeptide bonds formed by the C-terminal Gly of ubiquitin (a 76-residue protein attached to proteins as an intracellular targeting signal).</text>
        <dbReference type="EC" id="3.4.19.12"/>
    </reaction>
</comment>
<dbReference type="Gene3D" id="3.90.70.10">
    <property type="entry name" value="Cysteine proteinases"/>
    <property type="match status" value="1"/>
</dbReference>
<dbReference type="EC" id="3.4.19.12" evidence="3"/>
<evidence type="ECO:0000256" key="1">
    <source>
        <dbReference type="ARBA" id="ARBA00000707"/>
    </source>
</evidence>
<evidence type="ECO:0000259" key="9">
    <source>
        <dbReference type="PROSITE" id="PS50235"/>
    </source>
</evidence>
<gene>
    <name evidence="11" type="ORF">g.91203</name>
    <name evidence="10" type="ORF">g.91286</name>
</gene>
<reference evidence="11" key="1">
    <citation type="submission" date="2015-08" db="EMBL/GenBank/DDBJ databases">
        <authorList>
            <person name="Babu N.S."/>
            <person name="Beckwith C.J."/>
            <person name="Beseler K.G."/>
            <person name="Brison A."/>
            <person name="Carone J.V."/>
            <person name="Caskin T.P."/>
            <person name="Diamond M."/>
            <person name="Durham M.E."/>
            <person name="Foxe J.M."/>
            <person name="Go M."/>
            <person name="Henderson B.A."/>
            <person name="Jones I.B."/>
            <person name="McGettigan J.A."/>
            <person name="Micheletti S.J."/>
            <person name="Nasrallah M.E."/>
            <person name="Ortiz D."/>
            <person name="Piller C.R."/>
            <person name="Privatt S.R."/>
            <person name="Schneider S.L."/>
            <person name="Sharp S."/>
            <person name="Smith T.C."/>
            <person name="Stanton J.D."/>
            <person name="Ullery H.E."/>
            <person name="Wilson R.J."/>
            <person name="Serrano M.G."/>
            <person name="Buck G."/>
            <person name="Lee V."/>
            <person name="Wang Y."/>
            <person name="Carvalho R."/>
            <person name="Voegtly L."/>
            <person name="Shi R."/>
            <person name="Duckworth R."/>
            <person name="Johnson A."/>
            <person name="Loviza R."/>
            <person name="Walstead R."/>
            <person name="Shah Z."/>
            <person name="Kiflezghi M."/>
            <person name="Wade K."/>
            <person name="Ball S.L."/>
            <person name="Bradley K.W."/>
            <person name="Asai D.J."/>
            <person name="Bowman C.A."/>
            <person name="Russell D.A."/>
            <person name="Pope W.H."/>
            <person name="Jacobs-Sera D."/>
            <person name="Hendrix R.W."/>
            <person name="Hatfull G.F."/>
        </authorList>
    </citation>
    <scope>NUCLEOTIDE SEQUENCE</scope>
</reference>
<proteinExistence type="inferred from homology"/>
<dbReference type="InterPro" id="IPR050164">
    <property type="entry name" value="Peptidase_C19"/>
</dbReference>
<evidence type="ECO:0000313" key="11">
    <source>
        <dbReference type="EMBL" id="JAT72784.1"/>
    </source>
</evidence>
<evidence type="ECO:0000256" key="4">
    <source>
        <dbReference type="ARBA" id="ARBA00022670"/>
    </source>
</evidence>
<dbReference type="GO" id="GO:0006508">
    <property type="term" value="P:proteolysis"/>
    <property type="evidence" value="ECO:0007669"/>
    <property type="project" value="UniProtKB-KW"/>
</dbReference>
<evidence type="ECO:0000256" key="6">
    <source>
        <dbReference type="ARBA" id="ARBA00022801"/>
    </source>
</evidence>
<keyword evidence="6" id="KW-0378">Hydrolase</keyword>
<dbReference type="AlphaFoldDB" id="A0A1D2A0S1"/>
<keyword evidence="4" id="KW-0645">Protease</keyword>
<evidence type="ECO:0000256" key="3">
    <source>
        <dbReference type="ARBA" id="ARBA00012759"/>
    </source>
</evidence>
<dbReference type="PROSITE" id="PS00972">
    <property type="entry name" value="USP_1"/>
    <property type="match status" value="1"/>
</dbReference>
<evidence type="ECO:0000313" key="10">
    <source>
        <dbReference type="EMBL" id="JAT69618.1"/>
    </source>
</evidence>
<evidence type="ECO:0000256" key="7">
    <source>
        <dbReference type="ARBA" id="ARBA00022807"/>
    </source>
</evidence>
<feature type="domain" description="USP" evidence="9">
    <location>
        <begin position="109"/>
        <end position="441"/>
    </location>
</feature>